<dbReference type="FunFam" id="2.10.25.10:FF:000613">
    <property type="entry name" value="Delta-like protein"/>
    <property type="match status" value="1"/>
</dbReference>
<dbReference type="FunFam" id="2.10.25.10:FF:000146">
    <property type="entry name" value="Putative neurogenic locus notch"/>
    <property type="match status" value="1"/>
</dbReference>
<dbReference type="FunFam" id="2.10.25.10:FF:000122">
    <property type="entry name" value="Protein crumbs homolog 2"/>
    <property type="match status" value="1"/>
</dbReference>
<dbReference type="GO" id="GO:0048018">
    <property type="term" value="F:receptor ligand activity"/>
    <property type="evidence" value="ECO:0007669"/>
    <property type="project" value="UniProtKB-ARBA"/>
</dbReference>
<evidence type="ECO:0000256" key="17">
    <source>
        <dbReference type="ARBA" id="ARBA00023180"/>
    </source>
</evidence>
<feature type="disulfide bond" evidence="18">
    <location>
        <begin position="469"/>
        <end position="478"/>
    </location>
</feature>
<dbReference type="GeneID" id="20252014"/>
<dbReference type="SUPFAM" id="SSF57184">
    <property type="entry name" value="Growth factor receptor domain"/>
    <property type="match status" value="2"/>
</dbReference>
<dbReference type="Pfam" id="PF21700">
    <property type="entry name" value="EGF_DL_JAG"/>
    <property type="match status" value="1"/>
</dbReference>
<evidence type="ECO:0000256" key="13">
    <source>
        <dbReference type="ARBA" id="ARBA00022976"/>
    </source>
</evidence>
<evidence type="ECO:0000256" key="9">
    <source>
        <dbReference type="ARBA" id="ARBA00022737"/>
    </source>
</evidence>
<keyword evidence="11" id="KW-0106">Calcium</keyword>
<dbReference type="PROSITE" id="PS50026">
    <property type="entry name" value="EGF_3"/>
    <property type="match status" value="13"/>
</dbReference>
<dbReference type="PROSITE" id="PS01186">
    <property type="entry name" value="EGF_2"/>
    <property type="match status" value="12"/>
</dbReference>
<dbReference type="InterPro" id="IPR009030">
    <property type="entry name" value="Growth_fac_rcpt_cys_sf"/>
</dbReference>
<feature type="domain" description="EGF-like" evidence="23">
    <location>
        <begin position="443"/>
        <end position="479"/>
    </location>
</feature>
<dbReference type="Gene3D" id="2.10.25.140">
    <property type="match status" value="1"/>
</dbReference>
<protein>
    <recommendedName>
        <fullName evidence="20">Delta-like protein</fullName>
    </recommendedName>
</protein>
<dbReference type="PRINTS" id="PR02059">
    <property type="entry name" value="JAGGEDFAMILY"/>
</dbReference>
<evidence type="ECO:0000256" key="8">
    <source>
        <dbReference type="ARBA" id="ARBA00022729"/>
    </source>
</evidence>
<dbReference type="SMART" id="SM00181">
    <property type="entry name" value="EGF"/>
    <property type="match status" value="15"/>
</dbReference>
<feature type="signal peptide" evidence="22">
    <location>
        <begin position="1"/>
        <end position="27"/>
    </location>
</feature>
<dbReference type="GO" id="GO:0030182">
    <property type="term" value="P:neuron differentiation"/>
    <property type="evidence" value="ECO:0007669"/>
    <property type="project" value="UniProtKB-ARBA"/>
</dbReference>
<sequence length="1147" mass="126578">IWRRNFIKNMFPLHFCIFLVIVNLCNGSGYFHLQVNSVSNPRGEIADGSCCNGGRHDYRGTCSEKCNTFFRVCLKEYQERVTTTGTCTFGNQSTVALGGNSFTYRSGNSRAMLKLPFEFAWTRSYTLMVEAWDHSTNNGMDSLIERAAQTGMILPGQDWHTIIHTGPTASLVYKIQVVCDEHYYNTTCTKFCRPHNDRFGHYTCDSNGDKVCLHGWMGQECETAICRTGCHAVHGSCERPGDCRCAFGWKGLMCDECIPYPGCSHGSCNGSPWQCVCDLNWGGILCDKDLNFCGRHHPCKNGGICRNTKPNEYQCSCSEGFSGKSCEIAERACSSSPCRHNGMCVDIVSGFACNCQPGWTGRACETNINECESNPCLHNGTCLDKENRYICLCPSGWQGPHCQLDANECSGSPCVNAYACQDLRGDYHCDCQPGWTGKKCDINIDDCKDVECQHGASCVDLVSGYYCSCLPGYTGSLCEIEIDECSSNPCKNGATCHNQLASYQCECLAGYTGYNCQVSSLKNYLYPLQVDIDPCNPNPCQHGSSCFNIQGDFYCHCQHGFEGKDCSRRKTTCDSDTCEVIDSCTISIPSNFSNGGFRLISSNVCGKHGLCISEPSQGFSCACESGYTGTYCHENIDDCMSNPCLKGALCNISKYNHLFCTAWYRFDIKVTFYSSDKDDCYPNPCRNGGQCIDLPAQFLCQCRNGWKGKTCTLRNSNCEVTTCANGGTCVDLGDTYTCRCPSGWTGNMCQLASIHSCDSSPCENDGTCVNSGDSYTCICKEGYEGNNCHININDCNPFPCYNGGRCIDGINWYVCDCATGFSGPDCRVNINECASNPCTYGSTCLDGIGDYRCICPPGRTGHRCQTVIGQLPAPKSCLHQRRIYQDSTTWEHECNSCVCKNGKVSCSKLWCGPRNCLPHPNNSEPVFTCQPEQTCVLQSEETCFTPPCIPWGHCKTLETIKDLTPQGVQTKCIPNVEYLSNNCAKLTLIFDKAKMPTGVSIESICSTIRQLSIVKKLSNQNQMYILCGIKVNHLDAVEVTLSTVDDSRSRSYTSPSLKTAIDNVADIISHKQSNSSALAAVIEIRVETTVVSKASSGFIIPLVCSIIILLGIVSIILLIWWHYKRKKKLRLRRDSYLTDNRTNNETE</sequence>
<dbReference type="AlphaFoldDB" id="V4AJ71"/>
<dbReference type="PANTHER" id="PTHR24049">
    <property type="entry name" value="CRUMBS FAMILY MEMBER"/>
    <property type="match status" value="1"/>
</dbReference>
<feature type="domain" description="EGF-like" evidence="23">
    <location>
        <begin position="791"/>
        <end position="827"/>
    </location>
</feature>
<dbReference type="InterPro" id="IPR056986">
    <property type="entry name" value="JAG1_1/2_dom"/>
</dbReference>
<feature type="disulfide bond" evidence="18">
    <location>
        <begin position="623"/>
        <end position="632"/>
    </location>
</feature>
<dbReference type="RefSeq" id="XP_009055674.1">
    <property type="nucleotide sequence ID" value="XM_009057426.1"/>
</dbReference>
<dbReference type="GO" id="GO:0048468">
    <property type="term" value="P:cell development"/>
    <property type="evidence" value="ECO:0007669"/>
    <property type="project" value="UniProtKB-ARBA"/>
</dbReference>
<feature type="domain" description="EGF-like" evidence="23">
    <location>
        <begin position="714"/>
        <end position="750"/>
    </location>
</feature>
<dbReference type="PROSITE" id="PS01187">
    <property type="entry name" value="EGF_CA"/>
    <property type="match status" value="3"/>
</dbReference>
<dbReference type="InterPro" id="IPR001774">
    <property type="entry name" value="DSL"/>
</dbReference>
<dbReference type="FunFam" id="2.10.25.10:FF:000061">
    <property type="entry name" value="Delta-like protein"/>
    <property type="match status" value="1"/>
</dbReference>
<dbReference type="InterPro" id="IPR011651">
    <property type="entry name" value="Notch_ligand_N"/>
</dbReference>
<dbReference type="FunFam" id="2.10.25.10:FF:000018">
    <property type="entry name" value="Delta-like 1"/>
    <property type="match status" value="1"/>
</dbReference>
<dbReference type="OrthoDB" id="283575at2759"/>
<feature type="disulfide bond" evidence="18">
    <location>
        <begin position="817"/>
        <end position="826"/>
    </location>
</feature>
<dbReference type="FunFam" id="2.10.25.10:FF:000117">
    <property type="entry name" value="Delta-like protein"/>
    <property type="match status" value="1"/>
</dbReference>
<dbReference type="GO" id="GO:0030855">
    <property type="term" value="P:epithelial cell differentiation"/>
    <property type="evidence" value="ECO:0007669"/>
    <property type="project" value="UniProtKB-ARBA"/>
</dbReference>
<feature type="domain" description="EGF-like" evidence="23">
    <location>
        <begin position="531"/>
        <end position="567"/>
    </location>
</feature>
<evidence type="ECO:0000256" key="15">
    <source>
        <dbReference type="ARBA" id="ARBA00023136"/>
    </source>
</evidence>
<dbReference type="SMART" id="SM00215">
    <property type="entry name" value="VWC_out"/>
    <property type="match status" value="1"/>
</dbReference>
<keyword evidence="4" id="KW-0964">Secreted</keyword>
<keyword evidence="15 20" id="KW-0472">Membrane</keyword>
<dbReference type="GO" id="GO:0035239">
    <property type="term" value="P:tube morphogenesis"/>
    <property type="evidence" value="ECO:0007669"/>
    <property type="project" value="UniProtKB-ARBA"/>
</dbReference>
<dbReference type="SMART" id="SM00179">
    <property type="entry name" value="EGF_CA"/>
    <property type="match status" value="13"/>
</dbReference>
<feature type="domain" description="EGF-like" evidence="23">
    <location>
        <begin position="405"/>
        <end position="441"/>
    </location>
</feature>
<gene>
    <name evidence="25" type="ORF">LOTGIDRAFT_71205</name>
</gene>
<dbReference type="SMART" id="SM00051">
    <property type="entry name" value="DSL"/>
    <property type="match status" value="1"/>
</dbReference>
<dbReference type="Gene3D" id="2.60.40.3510">
    <property type="match status" value="1"/>
</dbReference>
<evidence type="ECO:0000256" key="21">
    <source>
        <dbReference type="SAM" id="Phobius"/>
    </source>
</evidence>
<dbReference type="Pfam" id="PF01414">
    <property type="entry name" value="DSL"/>
    <property type="match status" value="1"/>
</dbReference>
<feature type="disulfide bond" evidence="19">
    <location>
        <begin position="192"/>
        <end position="204"/>
    </location>
</feature>
<keyword evidence="9 20" id="KW-0677">Repeat</keyword>
<evidence type="ECO:0000256" key="10">
    <source>
        <dbReference type="ARBA" id="ARBA00022782"/>
    </source>
</evidence>
<feature type="non-terminal residue" evidence="25">
    <location>
        <position position="1"/>
    </location>
</feature>
<evidence type="ECO:0000256" key="11">
    <source>
        <dbReference type="ARBA" id="ARBA00022837"/>
    </source>
</evidence>
<dbReference type="CDD" id="cd00054">
    <property type="entry name" value="EGF_CA"/>
    <property type="match status" value="12"/>
</dbReference>
<feature type="disulfide bond" evidence="18">
    <location>
        <begin position="557"/>
        <end position="566"/>
    </location>
</feature>
<keyword evidence="26" id="KW-1185">Reference proteome</keyword>
<feature type="domain" description="EGF-like" evidence="23">
    <location>
        <begin position="367"/>
        <end position="403"/>
    </location>
</feature>
<dbReference type="FunFam" id="2.10.25.10:FF:000007">
    <property type="entry name" value="Delta-like protein"/>
    <property type="match status" value="1"/>
</dbReference>
<dbReference type="Proteomes" id="UP000030746">
    <property type="component" value="Unassembled WGS sequence"/>
</dbReference>
<dbReference type="FunFam" id="2.10.25.10:FF:000143">
    <property type="entry name" value="Protein crumbs 1"/>
    <property type="match status" value="1"/>
</dbReference>
<feature type="non-terminal residue" evidence="25">
    <location>
        <position position="1147"/>
    </location>
</feature>
<dbReference type="OMA" id="CHPVHGH"/>
<keyword evidence="8 20" id="KW-0732">Signal</keyword>
<dbReference type="EMBL" id="KB201891">
    <property type="protein sequence ID" value="ESO93586.1"/>
    <property type="molecule type" value="Genomic_DNA"/>
</dbReference>
<feature type="disulfide bond" evidence="18">
    <location>
        <begin position="855"/>
        <end position="864"/>
    </location>
</feature>
<dbReference type="InterPro" id="IPR018097">
    <property type="entry name" value="EGF_Ca-bd_CS"/>
</dbReference>
<dbReference type="InterPro" id="IPR051022">
    <property type="entry name" value="Notch_Cell-Fate_Det"/>
</dbReference>
<dbReference type="PROSITE" id="PS51051">
    <property type="entry name" value="DSL"/>
    <property type="match status" value="1"/>
</dbReference>
<dbReference type="FunFam" id="2.10.25.10:FF:000321">
    <property type="entry name" value="Protein delta homolog 1"/>
    <property type="match status" value="1"/>
</dbReference>
<feature type="domain" description="EGF-like" evidence="23">
    <location>
        <begin position="481"/>
        <end position="517"/>
    </location>
</feature>
<keyword evidence="17" id="KW-0325">Glycoprotein</keyword>
<dbReference type="GO" id="GO:0051241">
    <property type="term" value="P:negative regulation of multicellular organismal process"/>
    <property type="evidence" value="ECO:0007669"/>
    <property type="project" value="UniProtKB-ARBA"/>
</dbReference>
<feature type="domain" description="EGF-like" evidence="23">
    <location>
        <begin position="594"/>
        <end position="633"/>
    </location>
</feature>
<evidence type="ECO:0000256" key="20">
    <source>
        <dbReference type="RuleBase" id="RU280815"/>
    </source>
</evidence>
<feature type="domain" description="EGF-like" evidence="23">
    <location>
        <begin position="676"/>
        <end position="712"/>
    </location>
</feature>
<dbReference type="FunFam" id="2.10.25.140:FF:000001">
    <property type="entry name" value="Delta-like protein"/>
    <property type="match status" value="1"/>
</dbReference>
<dbReference type="FunFam" id="2.10.25.10:FF:000045">
    <property type="entry name" value="Slit guidance ligand 2"/>
    <property type="match status" value="1"/>
</dbReference>
<dbReference type="GO" id="GO:0005112">
    <property type="term" value="F:Notch binding"/>
    <property type="evidence" value="ECO:0007669"/>
    <property type="project" value="InterPro"/>
</dbReference>
<keyword evidence="12" id="KW-0832">Ubl conjugation</keyword>
<dbReference type="GO" id="GO:0090596">
    <property type="term" value="P:sensory organ morphogenesis"/>
    <property type="evidence" value="ECO:0007669"/>
    <property type="project" value="UniProtKB-ARBA"/>
</dbReference>
<evidence type="ECO:0000256" key="19">
    <source>
        <dbReference type="PROSITE-ProRule" id="PRU00377"/>
    </source>
</evidence>
<dbReference type="SMART" id="SM00214">
    <property type="entry name" value="VWC"/>
    <property type="match status" value="1"/>
</dbReference>
<dbReference type="InterPro" id="IPR026219">
    <property type="entry name" value="Jagged/Serrate"/>
</dbReference>
<dbReference type="STRING" id="225164.V4AJ71"/>
<dbReference type="GO" id="GO:0016020">
    <property type="term" value="C:membrane"/>
    <property type="evidence" value="ECO:0007669"/>
    <property type="project" value="UniProtKB-SubCell"/>
</dbReference>
<dbReference type="InterPro" id="IPR001007">
    <property type="entry name" value="VWF_dom"/>
</dbReference>
<evidence type="ECO:0000256" key="4">
    <source>
        <dbReference type="ARBA" id="ARBA00022525"/>
    </source>
</evidence>
<dbReference type="Gene3D" id="2.10.25.10">
    <property type="entry name" value="Laminin"/>
    <property type="match status" value="14"/>
</dbReference>
<dbReference type="InterPro" id="IPR000152">
    <property type="entry name" value="EGF-type_Asp/Asn_hydroxyl_site"/>
</dbReference>
<feature type="disulfide bond" evidence="18">
    <location>
        <begin position="431"/>
        <end position="440"/>
    </location>
</feature>
<feature type="chain" id="PRO_5004716109" description="Delta-like protein" evidence="22">
    <location>
        <begin position="28"/>
        <end position="1147"/>
    </location>
</feature>
<dbReference type="PROSITE" id="PS00022">
    <property type="entry name" value="EGF_1"/>
    <property type="match status" value="14"/>
</dbReference>
<feature type="disulfide bond" evidence="19">
    <location>
        <begin position="212"/>
        <end position="221"/>
    </location>
</feature>
<dbReference type="FunFam" id="2.10.25.10:FF:000004">
    <property type="entry name" value="Neurogenic locus notch 1"/>
    <property type="match status" value="1"/>
</dbReference>
<dbReference type="FunFam" id="2.10.25.10:FF:000431">
    <property type="entry name" value="Delta-like protein"/>
    <property type="match status" value="1"/>
</dbReference>
<dbReference type="InterPro" id="IPR000742">
    <property type="entry name" value="EGF"/>
</dbReference>
<dbReference type="GO" id="GO:0051240">
    <property type="term" value="P:positive regulation of multicellular organismal process"/>
    <property type="evidence" value="ECO:0007669"/>
    <property type="project" value="UniProtKB-ARBA"/>
</dbReference>
<evidence type="ECO:0000313" key="25">
    <source>
        <dbReference type="EMBL" id="ESO93586.1"/>
    </source>
</evidence>
<organism evidence="25 26">
    <name type="scientific">Lottia gigantea</name>
    <name type="common">Giant owl limpet</name>
    <dbReference type="NCBI Taxonomy" id="225164"/>
    <lineage>
        <taxon>Eukaryota</taxon>
        <taxon>Metazoa</taxon>
        <taxon>Spiralia</taxon>
        <taxon>Lophotrochozoa</taxon>
        <taxon>Mollusca</taxon>
        <taxon>Gastropoda</taxon>
        <taxon>Patellogastropoda</taxon>
        <taxon>Lottioidea</taxon>
        <taxon>Lottiidae</taxon>
        <taxon>Lottia</taxon>
    </lineage>
</organism>
<evidence type="ECO:0000256" key="3">
    <source>
        <dbReference type="ARBA" id="ARBA00022473"/>
    </source>
</evidence>
<feature type="domain" description="EGF-like" evidence="23">
    <location>
        <begin position="329"/>
        <end position="365"/>
    </location>
</feature>
<keyword evidence="5" id="KW-0272">Extracellular matrix</keyword>
<keyword evidence="10" id="KW-0221">Differentiation</keyword>
<dbReference type="FunFam" id="2.10.25.10:FF:000294">
    <property type="entry name" value="Delta-like protein"/>
    <property type="match status" value="1"/>
</dbReference>
<reference evidence="25 26" key="1">
    <citation type="journal article" date="2013" name="Nature">
        <title>Insights into bilaterian evolution from three spiralian genomes.</title>
        <authorList>
            <person name="Simakov O."/>
            <person name="Marletaz F."/>
            <person name="Cho S.J."/>
            <person name="Edsinger-Gonzales E."/>
            <person name="Havlak P."/>
            <person name="Hellsten U."/>
            <person name="Kuo D.H."/>
            <person name="Larsson T."/>
            <person name="Lv J."/>
            <person name="Arendt D."/>
            <person name="Savage R."/>
            <person name="Osoegawa K."/>
            <person name="de Jong P."/>
            <person name="Grimwood J."/>
            <person name="Chapman J.A."/>
            <person name="Shapiro H."/>
            <person name="Aerts A."/>
            <person name="Otillar R.P."/>
            <person name="Terry A.Y."/>
            <person name="Boore J.L."/>
            <person name="Grigoriev I.V."/>
            <person name="Lindberg D.R."/>
            <person name="Seaver E.C."/>
            <person name="Weisblat D.A."/>
            <person name="Putnam N.H."/>
            <person name="Rokhsar D.S."/>
        </authorList>
    </citation>
    <scope>NUCLEOTIDE SEQUENCE [LARGE SCALE GENOMIC DNA]</scope>
</reference>
<feature type="disulfide bond" evidence="18">
    <location>
        <begin position="740"/>
        <end position="749"/>
    </location>
</feature>
<proteinExistence type="predicted"/>
<dbReference type="GO" id="GO:0007219">
    <property type="term" value="P:Notch signaling pathway"/>
    <property type="evidence" value="ECO:0007669"/>
    <property type="project" value="UniProtKB-KW"/>
</dbReference>
<keyword evidence="7 20" id="KW-0812">Transmembrane</keyword>
<feature type="disulfide bond" evidence="18">
    <location>
        <begin position="393"/>
        <end position="402"/>
    </location>
</feature>
<dbReference type="HOGENOM" id="CLU_004732_0_0_1"/>
<feature type="disulfide bond" evidence="18">
    <location>
        <begin position="317"/>
        <end position="326"/>
    </location>
</feature>
<feature type="disulfide bond" evidence="18">
    <location>
        <begin position="507"/>
        <end position="516"/>
    </location>
</feature>
<dbReference type="GO" id="GO:0003008">
    <property type="term" value="P:system process"/>
    <property type="evidence" value="ECO:0007669"/>
    <property type="project" value="UniProtKB-ARBA"/>
</dbReference>
<feature type="domain" description="EGF-like" evidence="23">
    <location>
        <begin position="289"/>
        <end position="327"/>
    </location>
</feature>
<dbReference type="PROSITE" id="PS00010">
    <property type="entry name" value="ASX_HYDROXYL"/>
    <property type="match status" value="11"/>
</dbReference>
<feature type="domain" description="EGF-like" evidence="23">
    <location>
        <begin position="829"/>
        <end position="865"/>
    </location>
</feature>
<name>V4AJ71_LOTGI</name>
<evidence type="ECO:0000259" key="24">
    <source>
        <dbReference type="PROSITE" id="PS51051"/>
    </source>
</evidence>
<dbReference type="Pfam" id="PF23575">
    <property type="entry name" value="JAG1"/>
    <property type="match status" value="1"/>
</dbReference>
<evidence type="ECO:0000256" key="18">
    <source>
        <dbReference type="PROSITE-ProRule" id="PRU00076"/>
    </source>
</evidence>
<feature type="transmembrane region" description="Helical" evidence="21">
    <location>
        <begin position="1098"/>
        <end position="1123"/>
    </location>
</feature>
<dbReference type="Pfam" id="PF07657">
    <property type="entry name" value="MNNL"/>
    <property type="match status" value="1"/>
</dbReference>
<dbReference type="CTD" id="20252014"/>
<evidence type="ECO:0000259" key="23">
    <source>
        <dbReference type="PROSITE" id="PS50026"/>
    </source>
</evidence>
<feature type="disulfide bond" evidence="19">
    <location>
        <begin position="179"/>
        <end position="188"/>
    </location>
</feature>
<evidence type="ECO:0000256" key="14">
    <source>
        <dbReference type="ARBA" id="ARBA00022989"/>
    </source>
</evidence>
<evidence type="ECO:0000256" key="5">
    <source>
        <dbReference type="ARBA" id="ARBA00022530"/>
    </source>
</evidence>
<feature type="domain" description="DSL" evidence="24">
    <location>
        <begin position="177"/>
        <end position="221"/>
    </location>
</feature>
<dbReference type="KEGG" id="lgi:LOTGIDRAFT_71205"/>
<evidence type="ECO:0000256" key="22">
    <source>
        <dbReference type="SAM" id="SignalP"/>
    </source>
</evidence>
<feature type="domain" description="EGF-like" evidence="23">
    <location>
        <begin position="753"/>
        <end position="789"/>
    </location>
</feature>
<dbReference type="Pfam" id="PF00008">
    <property type="entry name" value="EGF"/>
    <property type="match status" value="12"/>
</dbReference>
<evidence type="ECO:0000256" key="1">
    <source>
        <dbReference type="ARBA" id="ARBA00004479"/>
    </source>
</evidence>
<feature type="disulfide bond" evidence="18">
    <location>
        <begin position="355"/>
        <end position="364"/>
    </location>
</feature>
<dbReference type="SUPFAM" id="SSF57196">
    <property type="entry name" value="EGF/Laminin"/>
    <property type="match status" value="6"/>
</dbReference>
<accession>V4AJ71</accession>
<evidence type="ECO:0000256" key="12">
    <source>
        <dbReference type="ARBA" id="ARBA00022843"/>
    </source>
</evidence>
<keyword evidence="3 20" id="KW-0217">Developmental protein</keyword>
<feature type="disulfide bond" evidence="18">
    <location>
        <begin position="702"/>
        <end position="711"/>
    </location>
</feature>
<dbReference type="GO" id="GO:0005509">
    <property type="term" value="F:calcium ion binding"/>
    <property type="evidence" value="ECO:0007669"/>
    <property type="project" value="InterPro"/>
</dbReference>
<comment type="function">
    <text evidence="20">Putative Notch ligand involved in the mediation of Notch signaling.</text>
</comment>
<evidence type="ECO:0000256" key="16">
    <source>
        <dbReference type="ARBA" id="ARBA00023157"/>
    </source>
</evidence>
<comment type="subcellular location">
    <subcellularLocation>
        <location evidence="1 20">Membrane</location>
        <topology evidence="1 20">Single-pass type I membrane protein</topology>
    </subcellularLocation>
    <subcellularLocation>
        <location evidence="2">Secreted</location>
        <location evidence="2">Extracellular space</location>
        <location evidence="2">Extracellular matrix</location>
    </subcellularLocation>
</comment>
<evidence type="ECO:0000313" key="26">
    <source>
        <dbReference type="Proteomes" id="UP000030746"/>
    </source>
</evidence>
<keyword evidence="16 18" id="KW-1015">Disulfide bond</keyword>
<comment type="caution">
    <text evidence="18">Lacks conserved residue(s) required for the propagation of feature annotation.</text>
</comment>
<dbReference type="InterPro" id="IPR001881">
    <property type="entry name" value="EGF-like_Ca-bd_dom"/>
</dbReference>
<keyword evidence="14 20" id="KW-1133">Transmembrane helix</keyword>
<feature type="disulfide bond" evidence="18">
    <location>
        <begin position="779"/>
        <end position="788"/>
    </location>
</feature>
<evidence type="ECO:0000256" key="2">
    <source>
        <dbReference type="ARBA" id="ARBA00004498"/>
    </source>
</evidence>
<keyword evidence="13" id="KW-0914">Notch signaling pathway</keyword>
<keyword evidence="6 18" id="KW-0245">EGF-like domain</keyword>
<evidence type="ECO:0000256" key="6">
    <source>
        <dbReference type="ARBA" id="ARBA00022536"/>
    </source>
</evidence>
<evidence type="ECO:0000256" key="7">
    <source>
        <dbReference type="ARBA" id="ARBA00022692"/>
    </source>
</evidence>